<evidence type="ECO:0000256" key="2">
    <source>
        <dbReference type="ARBA" id="ARBA00023242"/>
    </source>
</evidence>
<dbReference type="Gene3D" id="2.30.29.30">
    <property type="entry name" value="Pleckstrin-homology domain (PH domain)/Phosphotyrosine-binding domain (PTB)"/>
    <property type="match status" value="1"/>
</dbReference>
<dbReference type="Pfam" id="PF00638">
    <property type="entry name" value="Ran_BP1"/>
    <property type="match status" value="1"/>
</dbReference>
<dbReference type="EMBL" id="UYSG01000371">
    <property type="protein sequence ID" value="VDL19252.1"/>
    <property type="molecule type" value="Genomic_DNA"/>
</dbReference>
<comment type="subcellular location">
    <subcellularLocation>
        <location evidence="1">Nucleus</location>
    </subcellularLocation>
</comment>
<evidence type="ECO:0000313" key="5">
    <source>
        <dbReference type="Proteomes" id="UP000274504"/>
    </source>
</evidence>
<dbReference type="OrthoDB" id="185618at2759"/>
<evidence type="ECO:0000259" key="3">
    <source>
        <dbReference type="PROSITE" id="PS50196"/>
    </source>
</evidence>
<reference evidence="6" key="1">
    <citation type="submission" date="2017-02" db="UniProtKB">
        <authorList>
            <consortium name="WormBaseParasite"/>
        </authorList>
    </citation>
    <scope>IDENTIFICATION</scope>
</reference>
<dbReference type="SUPFAM" id="SSF50729">
    <property type="entry name" value="PH domain-like"/>
    <property type="match status" value="1"/>
</dbReference>
<dbReference type="PROSITE" id="PS50196">
    <property type="entry name" value="RANBD1"/>
    <property type="match status" value="1"/>
</dbReference>
<evidence type="ECO:0000313" key="4">
    <source>
        <dbReference type="EMBL" id="VDL19252.1"/>
    </source>
</evidence>
<dbReference type="InterPro" id="IPR011993">
    <property type="entry name" value="PH-like_dom_sf"/>
</dbReference>
<dbReference type="InterPro" id="IPR045255">
    <property type="entry name" value="RanBP1-like"/>
</dbReference>
<dbReference type="PANTHER" id="PTHR23138">
    <property type="entry name" value="RAN BINDING PROTEIN"/>
    <property type="match status" value="1"/>
</dbReference>
<dbReference type="Proteomes" id="UP000274504">
    <property type="component" value="Unassembled WGS sequence"/>
</dbReference>
<sequence>MSASPQKSDDSSSSLFSNSILRPSILSGRLPVADVGIKLPESEPPTSSTKPLVEVPKFTLTQPVQTATETGSSCGGFIFGQNMGSRVVNANQGASGSIWQSVASESQDDQKESVGSVFTTLAKAVAKQAKEKEPNTELLEESAVALVNKRNAEQLSLNSENNGGQPHEILTGEENERTILELTCSAYVFNRESKQWKAIGQSYLHLNDPTETIDNNSSRLIIRLQSTRRVVVNTRVWSGMPMAFVPESKAVRIGALALAEANGESEEGSKVGTVRTYMLRFGGLDSARELYDALMRRRGPVEQQQYEVDLGLKRGHCAESNPLPVKVVVQSTPPHSQNSHQRCQNMGEDDILINDVFANPSHTV</sequence>
<protein>
    <submittedName>
        <fullName evidence="6">RanBD1 domain-containing protein</fullName>
    </submittedName>
</protein>
<dbReference type="WBParaSite" id="HDID_0000179001-mRNA-1">
    <property type="protein sequence ID" value="HDID_0000179001-mRNA-1"/>
    <property type="gene ID" value="HDID_0000179001"/>
</dbReference>
<feature type="domain" description="RanBD1" evidence="3">
    <location>
        <begin position="168"/>
        <end position="303"/>
    </location>
</feature>
<proteinExistence type="predicted"/>
<reference evidence="4 5" key="2">
    <citation type="submission" date="2018-11" db="EMBL/GenBank/DDBJ databases">
        <authorList>
            <consortium name="Pathogen Informatics"/>
        </authorList>
    </citation>
    <scope>NUCLEOTIDE SEQUENCE [LARGE SCALE GENOMIC DNA]</scope>
</reference>
<dbReference type="AlphaFoldDB" id="A0A0R3SBE7"/>
<dbReference type="InterPro" id="IPR000156">
    <property type="entry name" value="Ran_bind_dom"/>
</dbReference>
<gene>
    <name evidence="4" type="ORF">HDID_LOCUS1791</name>
</gene>
<dbReference type="GO" id="GO:0006611">
    <property type="term" value="P:protein export from nucleus"/>
    <property type="evidence" value="ECO:0007669"/>
    <property type="project" value="TreeGrafter"/>
</dbReference>
<dbReference type="STRING" id="6216.A0A0R3SBE7"/>
<dbReference type="SMART" id="SM00160">
    <property type="entry name" value="RanBD"/>
    <property type="match status" value="1"/>
</dbReference>
<evidence type="ECO:0000256" key="1">
    <source>
        <dbReference type="ARBA" id="ARBA00004123"/>
    </source>
</evidence>
<dbReference type="PANTHER" id="PTHR23138:SF142">
    <property type="entry name" value="RAN-BINDING PROTEIN 3B-RELATED"/>
    <property type="match status" value="1"/>
</dbReference>
<evidence type="ECO:0000313" key="6">
    <source>
        <dbReference type="WBParaSite" id="HDID_0000179001-mRNA-1"/>
    </source>
</evidence>
<keyword evidence="2" id="KW-0539">Nucleus</keyword>
<name>A0A0R3SBE7_HYMDI</name>
<accession>A0A0R3SBE7</accession>
<dbReference type="GO" id="GO:0005634">
    <property type="term" value="C:nucleus"/>
    <property type="evidence" value="ECO:0007669"/>
    <property type="project" value="UniProtKB-SubCell"/>
</dbReference>
<organism evidence="6">
    <name type="scientific">Hymenolepis diminuta</name>
    <name type="common">Rat tapeworm</name>
    <dbReference type="NCBI Taxonomy" id="6216"/>
    <lineage>
        <taxon>Eukaryota</taxon>
        <taxon>Metazoa</taxon>
        <taxon>Spiralia</taxon>
        <taxon>Lophotrochozoa</taxon>
        <taxon>Platyhelminthes</taxon>
        <taxon>Cestoda</taxon>
        <taxon>Eucestoda</taxon>
        <taxon>Cyclophyllidea</taxon>
        <taxon>Hymenolepididae</taxon>
        <taxon>Hymenolepis</taxon>
    </lineage>
</organism>